<dbReference type="Pfam" id="PF00067">
    <property type="entry name" value="p450"/>
    <property type="match status" value="1"/>
</dbReference>
<organism evidence="9 10">
    <name type="scientific">Calocera cornea HHB12733</name>
    <dbReference type="NCBI Taxonomy" id="1353952"/>
    <lineage>
        <taxon>Eukaryota</taxon>
        <taxon>Fungi</taxon>
        <taxon>Dikarya</taxon>
        <taxon>Basidiomycota</taxon>
        <taxon>Agaricomycotina</taxon>
        <taxon>Dacrymycetes</taxon>
        <taxon>Dacrymycetales</taxon>
        <taxon>Dacrymycetaceae</taxon>
        <taxon>Calocera</taxon>
    </lineage>
</organism>
<dbReference type="InParanoid" id="A0A165GUU4"/>
<dbReference type="AlphaFoldDB" id="A0A165GUU4"/>
<keyword evidence="8" id="KW-1133">Transmembrane helix</keyword>
<dbReference type="PANTHER" id="PTHR46300:SF7">
    <property type="entry name" value="P450, PUTATIVE (EUROFUNG)-RELATED"/>
    <property type="match status" value="1"/>
</dbReference>
<dbReference type="STRING" id="1353952.A0A165GUU4"/>
<keyword evidence="4" id="KW-0479">Metal-binding</keyword>
<dbReference type="GO" id="GO:0005506">
    <property type="term" value="F:iron ion binding"/>
    <property type="evidence" value="ECO:0007669"/>
    <property type="project" value="InterPro"/>
</dbReference>
<evidence type="ECO:0000256" key="3">
    <source>
        <dbReference type="ARBA" id="ARBA00022617"/>
    </source>
</evidence>
<evidence type="ECO:0000256" key="8">
    <source>
        <dbReference type="SAM" id="Phobius"/>
    </source>
</evidence>
<accession>A0A165GUU4</accession>
<dbReference type="PANTHER" id="PTHR46300">
    <property type="entry name" value="P450, PUTATIVE (EUROFUNG)-RELATED-RELATED"/>
    <property type="match status" value="1"/>
</dbReference>
<dbReference type="GO" id="GO:0016705">
    <property type="term" value="F:oxidoreductase activity, acting on paired donors, with incorporation or reduction of molecular oxygen"/>
    <property type="evidence" value="ECO:0007669"/>
    <property type="project" value="InterPro"/>
</dbReference>
<sequence>MAVLWIQAYLHCPSFIVVCSVILGALVILFRLAPRSPPLPPGPAGLPVLGNLLQIPRANRHLAYFDWSRQYGPVISLKVLGKIIIVVNTRQAVQDIFEKRAAITAQRPDTVMGHYIADLNKMPGVTNNMILHRQYRRMFAQAFNPREVQMHYWDIQMEEMQRAVMEMLAGTFKNPISAIKRLKAATIPISSKSQSSSKTSSVVFSRPGVYLVEILPLLRFLPDWLPGAGFKREGQRVRQRAVELTEEPFNLVKREMLTGSIQRNFISRLLADENGKLTGDLEEEEYVKWAASTLYASGMDTVGVASNVAYVAY</sequence>
<dbReference type="Gene3D" id="1.10.630.10">
    <property type="entry name" value="Cytochrome P450"/>
    <property type="match status" value="1"/>
</dbReference>
<evidence type="ECO:0000256" key="4">
    <source>
        <dbReference type="ARBA" id="ARBA00022723"/>
    </source>
</evidence>
<dbReference type="Proteomes" id="UP000076842">
    <property type="component" value="Unassembled WGS sequence"/>
</dbReference>
<reference evidence="9 10" key="1">
    <citation type="journal article" date="2016" name="Mol. Biol. Evol.">
        <title>Comparative Genomics of Early-Diverging Mushroom-Forming Fungi Provides Insights into the Origins of Lignocellulose Decay Capabilities.</title>
        <authorList>
            <person name="Nagy L.G."/>
            <person name="Riley R."/>
            <person name="Tritt A."/>
            <person name="Adam C."/>
            <person name="Daum C."/>
            <person name="Floudas D."/>
            <person name="Sun H."/>
            <person name="Yadav J.S."/>
            <person name="Pangilinan J."/>
            <person name="Larsson K.H."/>
            <person name="Matsuura K."/>
            <person name="Barry K."/>
            <person name="Labutti K."/>
            <person name="Kuo R."/>
            <person name="Ohm R.A."/>
            <person name="Bhattacharya S.S."/>
            <person name="Shirouzu T."/>
            <person name="Yoshinaga Y."/>
            <person name="Martin F.M."/>
            <person name="Grigoriev I.V."/>
            <person name="Hibbett D.S."/>
        </authorList>
    </citation>
    <scope>NUCLEOTIDE SEQUENCE [LARGE SCALE GENOMIC DNA]</scope>
    <source>
        <strain evidence="9 10">HHB12733</strain>
    </source>
</reference>
<keyword evidence="7" id="KW-0503">Monooxygenase</keyword>
<proteinExistence type="inferred from homology"/>
<comment type="similarity">
    <text evidence="2">Belongs to the cytochrome P450 family.</text>
</comment>
<comment type="cofactor">
    <cofactor evidence="1">
        <name>heme</name>
        <dbReference type="ChEBI" id="CHEBI:30413"/>
    </cofactor>
</comment>
<keyword evidence="5" id="KW-0560">Oxidoreductase</keyword>
<dbReference type="InterPro" id="IPR036396">
    <property type="entry name" value="Cyt_P450_sf"/>
</dbReference>
<gene>
    <name evidence="9" type="ORF">CALCODRAFT_554736</name>
</gene>
<evidence type="ECO:0000256" key="5">
    <source>
        <dbReference type="ARBA" id="ARBA00023002"/>
    </source>
</evidence>
<keyword evidence="6" id="KW-0408">Iron</keyword>
<evidence type="ECO:0000313" key="9">
    <source>
        <dbReference type="EMBL" id="KZT58508.1"/>
    </source>
</evidence>
<feature type="transmembrane region" description="Helical" evidence="8">
    <location>
        <begin position="6"/>
        <end position="30"/>
    </location>
</feature>
<dbReference type="SUPFAM" id="SSF48264">
    <property type="entry name" value="Cytochrome P450"/>
    <property type="match status" value="1"/>
</dbReference>
<dbReference type="EMBL" id="KV423950">
    <property type="protein sequence ID" value="KZT58508.1"/>
    <property type="molecule type" value="Genomic_DNA"/>
</dbReference>
<dbReference type="OrthoDB" id="1055148at2759"/>
<evidence type="ECO:0000256" key="2">
    <source>
        <dbReference type="ARBA" id="ARBA00010617"/>
    </source>
</evidence>
<evidence type="ECO:0000313" key="10">
    <source>
        <dbReference type="Proteomes" id="UP000076842"/>
    </source>
</evidence>
<evidence type="ECO:0000256" key="1">
    <source>
        <dbReference type="ARBA" id="ARBA00001971"/>
    </source>
</evidence>
<keyword evidence="10" id="KW-1185">Reference proteome</keyword>
<dbReference type="InterPro" id="IPR001128">
    <property type="entry name" value="Cyt_P450"/>
</dbReference>
<keyword evidence="8" id="KW-0812">Transmembrane</keyword>
<keyword evidence="3" id="KW-0349">Heme</keyword>
<evidence type="ECO:0000256" key="7">
    <source>
        <dbReference type="ARBA" id="ARBA00023033"/>
    </source>
</evidence>
<evidence type="ECO:0000256" key="6">
    <source>
        <dbReference type="ARBA" id="ARBA00023004"/>
    </source>
</evidence>
<dbReference type="InterPro" id="IPR050364">
    <property type="entry name" value="Cytochrome_P450_fung"/>
</dbReference>
<protein>
    <submittedName>
        <fullName evidence="9">Cytochrome P450</fullName>
    </submittedName>
</protein>
<dbReference type="GO" id="GO:0020037">
    <property type="term" value="F:heme binding"/>
    <property type="evidence" value="ECO:0007669"/>
    <property type="project" value="InterPro"/>
</dbReference>
<dbReference type="GO" id="GO:0004497">
    <property type="term" value="F:monooxygenase activity"/>
    <property type="evidence" value="ECO:0007669"/>
    <property type="project" value="UniProtKB-KW"/>
</dbReference>
<keyword evidence="8" id="KW-0472">Membrane</keyword>
<name>A0A165GUU4_9BASI</name>